<sequence>MLLAQPSFADINMVNELSESSGTVEQLKSKFFGPQVCAARASWISLQAGSLLGNCKHTTLLFHANDTSLQDATSQREALGSFTGSNTTGGFDDKGIGRQEDATIDNPNDSPRPKDRSRQGSAKAQSRKATALVATVCPLFHGVAGENVDKFAQTQASTSDVETQNTK</sequence>
<protein>
    <submittedName>
        <fullName evidence="2">Uncharacterized protein</fullName>
    </submittedName>
</protein>
<feature type="compositionally biased region" description="Basic and acidic residues" evidence="1">
    <location>
        <begin position="91"/>
        <end position="101"/>
    </location>
</feature>
<dbReference type="Proteomes" id="UP000664534">
    <property type="component" value="Unassembled WGS sequence"/>
</dbReference>
<evidence type="ECO:0000313" key="2">
    <source>
        <dbReference type="EMBL" id="CAF9933973.1"/>
    </source>
</evidence>
<keyword evidence="3" id="KW-1185">Reference proteome</keyword>
<name>A0A8H3G6D8_9LECA</name>
<evidence type="ECO:0000313" key="3">
    <source>
        <dbReference type="Proteomes" id="UP000664534"/>
    </source>
</evidence>
<feature type="region of interest" description="Disordered" evidence="1">
    <location>
        <begin position="72"/>
        <end position="128"/>
    </location>
</feature>
<feature type="compositionally biased region" description="Polar residues" evidence="1">
    <location>
        <begin position="119"/>
        <end position="128"/>
    </location>
</feature>
<dbReference type="OrthoDB" id="10476417at2759"/>
<comment type="caution">
    <text evidence="2">The sequence shown here is derived from an EMBL/GenBank/DDBJ whole genome shotgun (WGS) entry which is preliminary data.</text>
</comment>
<gene>
    <name evidence="2" type="ORF">IMSHALPRED_009546</name>
</gene>
<evidence type="ECO:0000256" key="1">
    <source>
        <dbReference type="SAM" id="MobiDB-lite"/>
    </source>
</evidence>
<proteinExistence type="predicted"/>
<organism evidence="2 3">
    <name type="scientific">Imshaugia aleurites</name>
    <dbReference type="NCBI Taxonomy" id="172621"/>
    <lineage>
        <taxon>Eukaryota</taxon>
        <taxon>Fungi</taxon>
        <taxon>Dikarya</taxon>
        <taxon>Ascomycota</taxon>
        <taxon>Pezizomycotina</taxon>
        <taxon>Lecanoromycetes</taxon>
        <taxon>OSLEUM clade</taxon>
        <taxon>Lecanoromycetidae</taxon>
        <taxon>Lecanorales</taxon>
        <taxon>Lecanorineae</taxon>
        <taxon>Parmeliaceae</taxon>
        <taxon>Imshaugia</taxon>
    </lineage>
</organism>
<feature type="compositionally biased region" description="Low complexity" evidence="1">
    <location>
        <begin position="80"/>
        <end position="90"/>
    </location>
</feature>
<reference evidence="2" key="1">
    <citation type="submission" date="2021-03" db="EMBL/GenBank/DDBJ databases">
        <authorList>
            <person name="Tagirdzhanova G."/>
        </authorList>
    </citation>
    <scope>NUCLEOTIDE SEQUENCE</scope>
</reference>
<dbReference type="EMBL" id="CAJPDT010000073">
    <property type="protein sequence ID" value="CAF9933973.1"/>
    <property type="molecule type" value="Genomic_DNA"/>
</dbReference>
<dbReference type="AlphaFoldDB" id="A0A8H3G6D8"/>
<accession>A0A8H3G6D8</accession>